<feature type="compositionally biased region" description="Acidic residues" evidence="1">
    <location>
        <begin position="1562"/>
        <end position="1572"/>
    </location>
</feature>
<feature type="compositionally biased region" description="Polar residues" evidence="1">
    <location>
        <begin position="178"/>
        <end position="192"/>
    </location>
</feature>
<sequence>MPHLPDLDPPFVDHWDANWSDREFDLFGDAMSSAYDDDNLVDFDFPSPSASSVGAAGKTVRSRDTRWRCCRCGSEAWTWDTMSRDWCCLDCRGMNYVEINPSVYEQTWANNSTGSSGRLPATAFGPPPSDDGPIHEGSEWDDSEVGTNDPVVDPDTLETMSRRRRRRRAKQIADDAISTGNNLGQQDNTTAAGGSKQDRILDLLTQLVSQLSNDISGLRCVFLDISSGSRAWCPLARRNSSNTSGLEEQSIVQYLLDTLREPLQQKMLFQKRKLLADYEHISRFQNETVRQFANRYVRVEKDLAAIGISTSSMYDSESRGNRLLDRSRLTPDLQRLVLIGAGNSLDFERVRDSLNFQFPDFKPSPPVAGSQGSSGKSKGKGSNESADQGQDHVSEGPHFEDAVEDAYEEDPAGDETSHDQEADFDDEDDDGSSLQDLANVLTVTSRKLQSTVLGRKFSGRPRSIEERKRTSACTACGQMGHWAGDSACNMSNKDKGPSKPNSKGAGKASLGKDGGKGKGIKKAFVVWHPSSTAAGLCSSSVARNLVRRLLGIFMHTIRYMSRMVRLDMAPRSWLTMLEQQVIAREHRMEMAVRSRPLPSLCAHTEFRRYGNTHGRFSQCLQCLQRFRWLQDQQAWEPYGNQPSPSSSHLPPPSSSNILSSSKGTEGQEGLDGQACSQEETFQILNGIKPSSRGDGSLDSLGPDPKRIRTGDDGSPDDRLRGGVRLGNQPLNDFWELDAGKCIRHHLNPRMDSFEPRGTQCPVPLHRLRNAFQVHMQFDQQLVEVRNYNWTRGSRKMADRPWTGMTIFYFNDQKKNTLTNAAKRGLLQRLRAAVRLHEVEQVLMARSTPRVRNSTVDLLETFAGSATVTKLAAQRGLKTMVPMDYNTGFDLSDKQTQRQVDEMLTLRRPLLLLQEIDCRPWTLLQDNTNFVDRPEALEAWRNQVRPMLKKIVSWCEKQDDEGRFWLIENPQTSRLWKEPALQRLLSRPTSRCVTCHAGAYGATNSKGQMIKKPHTFAGNCPLILERLTLKLDQDQLKQCQPLAGKEATLSQEYCPGLVEAIVSGLCDTAQQQDPNRFLDTEATFDTFAVDQIEFEGGMQSWQPLFDRVVQLFKQTSHKTIMLARSDPLWDQVQEMVPWYAIERIQLASQPMIHRFPTHVPHTHRGSALVYNDGDQDSRGTTTSELNLGHPQPSELKKLLAMNGINNQDILAAVEDMKCGVCERIRMPAKPPPAAIPDSGYRQFADSVQLDIVYIRDIAGRNYPVLGVICETTLLHQATILESRLPDEVLRKFIRIWAQPFGFPLLARLDPDGAFRGEFEDYMDVTGTRTDYVPPEAHHRIGLIERHNATLRSIAEKVIDQQAVNGPEQMELAIAQTVFAKNAGTWSTGRPPFIAAFGRIPRHGGLDLLSDNHALTVGGTQHHMHQLADVLRSEAQQHLAAMRIDSSFRRALLRKTKPDPSLQINIGDTIAYWRWTTRSHKKRGGYKLARMLGYDPDGKSIWVQAGTNTVKIAKEQARQAYGFETWNPDPADLRALRQASDNIKQGIFDDESLPVQNHPHQPFEPDDQPQDVGEDLPPYQPPTPPPALQVEFVDVGEQVPTTPKELTRMAPAHAAGSSTVERLTPAKRSVASLEEDTLPGTQEPVPPSLGQPDPQPDQPQQSDSVQNSLMSNARFCHDSPDSCTDAQAAHRSPFVCTDNGILLNDKHFDGTTEIYMPVASTTYFQAYQAHVDYEGDGLSDDTDASQDDMSTTTTDKKQPRLTRQEQKALDKELPWRVIIERGGDYLQKFIQAAKDEEKSWITFQSVEPVDDETAKKIMSTHAGRRRVLKARAAFRDKAKNVGPVRAKCRVVMLGCLDPDLYSLNRESATPTRQSEMLIYAIFISGCNGKMGRDGAQWLLWHADYDMKQLLSAFSWGSQTSLTVDTPLEFKGKEIHLRFDNNRKLYLLDIKQEKFIKAFRNAKISGKKDEPLKTEDFPEYRSVAGSLQWVAGQTRPDVASTVSLHSRGSKATYGDLAAMYDAVNHLHQTFDKGFTMNPTAIDESTLVVAYADSSWANAENFASQHGCLVLLADARATEVATPACLIDWKSSRSARVCRSTLAAEASAADSSVDRSSFCNLMLSEVLQRIPSFKITQPLRMLQVTDCKSLYDSVCDKRTIQQYIDRGNMHWVPTGLMWADCLTKTSVKLMQLFFQWMQHPYIILREQPKMPSP</sequence>
<dbReference type="GO" id="GO:0015074">
    <property type="term" value="P:DNA integration"/>
    <property type="evidence" value="ECO:0007669"/>
    <property type="project" value="InterPro"/>
</dbReference>
<evidence type="ECO:0000256" key="1">
    <source>
        <dbReference type="SAM" id="MobiDB-lite"/>
    </source>
</evidence>
<evidence type="ECO:0000313" key="4">
    <source>
        <dbReference type="EMBL" id="CAL1144959.1"/>
    </source>
</evidence>
<evidence type="ECO:0000313" key="6">
    <source>
        <dbReference type="Proteomes" id="UP001152797"/>
    </source>
</evidence>
<keyword evidence="6" id="KW-1185">Reference proteome</keyword>
<evidence type="ECO:0000259" key="2">
    <source>
        <dbReference type="PROSITE" id="PS50994"/>
    </source>
</evidence>
<dbReference type="InterPro" id="IPR036397">
    <property type="entry name" value="RNaseH_sf"/>
</dbReference>
<dbReference type="SUPFAM" id="SSF53098">
    <property type="entry name" value="Ribonuclease H-like"/>
    <property type="match status" value="1"/>
</dbReference>
<dbReference type="Proteomes" id="UP001152797">
    <property type="component" value="Unassembled WGS sequence"/>
</dbReference>
<feature type="domain" description="Integrase catalytic" evidence="2">
    <location>
        <begin position="1231"/>
        <end position="1398"/>
    </location>
</feature>
<name>A0A9P1CH58_9DINO</name>
<feature type="region of interest" description="Disordered" evidence="1">
    <location>
        <begin position="1733"/>
        <end position="1764"/>
    </location>
</feature>
<feature type="compositionally biased region" description="Pro residues" evidence="1">
    <location>
        <begin position="1642"/>
        <end position="1655"/>
    </location>
</feature>
<feature type="compositionally biased region" description="Basic and acidic residues" evidence="1">
    <location>
        <begin position="703"/>
        <end position="720"/>
    </location>
</feature>
<reference evidence="4" key="2">
    <citation type="submission" date="2024-04" db="EMBL/GenBank/DDBJ databases">
        <authorList>
            <person name="Chen Y."/>
            <person name="Shah S."/>
            <person name="Dougan E. K."/>
            <person name="Thang M."/>
            <person name="Chan C."/>
        </authorList>
    </citation>
    <scope>NUCLEOTIDE SEQUENCE [LARGE SCALE GENOMIC DNA]</scope>
</reference>
<dbReference type="EMBL" id="CAMXCT020001609">
    <property type="protein sequence ID" value="CAL1144959.1"/>
    <property type="molecule type" value="Genomic_DNA"/>
</dbReference>
<protein>
    <submittedName>
        <fullName evidence="5">Integrase catalytic domain-containing protein</fullName>
    </submittedName>
</protein>
<feature type="compositionally biased region" description="Low complexity" evidence="1">
    <location>
        <begin position="689"/>
        <end position="702"/>
    </location>
</feature>
<comment type="caution">
    <text evidence="3">The sequence shown here is derived from an EMBL/GenBank/DDBJ whole genome shotgun (WGS) entry which is preliminary data.</text>
</comment>
<feature type="region of interest" description="Disordered" evidence="1">
    <location>
        <begin position="1600"/>
        <end position="1663"/>
    </location>
</feature>
<gene>
    <name evidence="3" type="ORF">C1SCF055_LOCUS18481</name>
</gene>
<dbReference type="PROSITE" id="PS50994">
    <property type="entry name" value="INTEGRASE"/>
    <property type="match status" value="1"/>
</dbReference>
<feature type="region of interest" description="Disordered" evidence="1">
    <location>
        <begin position="114"/>
        <end position="195"/>
    </location>
</feature>
<feature type="compositionally biased region" description="Acidic residues" evidence="1">
    <location>
        <begin position="1733"/>
        <end position="1744"/>
    </location>
</feature>
<accession>A0A9P1CH58</accession>
<feature type="region of interest" description="Disordered" evidence="1">
    <location>
        <begin position="686"/>
        <end position="724"/>
    </location>
</feature>
<reference evidence="3" key="1">
    <citation type="submission" date="2022-10" db="EMBL/GenBank/DDBJ databases">
        <authorList>
            <person name="Chen Y."/>
            <person name="Dougan E. K."/>
            <person name="Chan C."/>
            <person name="Rhodes N."/>
            <person name="Thang M."/>
        </authorList>
    </citation>
    <scope>NUCLEOTIDE SEQUENCE</scope>
</reference>
<dbReference type="EMBL" id="CAMXCT010001609">
    <property type="protein sequence ID" value="CAI3991584.1"/>
    <property type="molecule type" value="Genomic_DNA"/>
</dbReference>
<feature type="region of interest" description="Disordered" evidence="1">
    <location>
        <begin position="636"/>
        <end position="674"/>
    </location>
</feature>
<dbReference type="Gene3D" id="3.30.420.10">
    <property type="entry name" value="Ribonuclease H-like superfamily/Ribonuclease H"/>
    <property type="match status" value="1"/>
</dbReference>
<evidence type="ECO:0000313" key="5">
    <source>
        <dbReference type="EMBL" id="CAL4778896.1"/>
    </source>
</evidence>
<feature type="compositionally biased region" description="Low complexity" evidence="1">
    <location>
        <begin position="642"/>
        <end position="661"/>
    </location>
</feature>
<dbReference type="EMBL" id="CAMXCT030001609">
    <property type="protein sequence ID" value="CAL4778896.1"/>
    <property type="molecule type" value="Genomic_DNA"/>
</dbReference>
<feature type="compositionally biased region" description="Acidic residues" evidence="1">
    <location>
        <begin position="402"/>
        <end position="413"/>
    </location>
</feature>
<evidence type="ECO:0000313" key="3">
    <source>
        <dbReference type="EMBL" id="CAI3991584.1"/>
    </source>
</evidence>
<feature type="compositionally biased region" description="Basic and acidic residues" evidence="1">
    <location>
        <begin position="389"/>
        <end position="401"/>
    </location>
</feature>
<feature type="compositionally biased region" description="Low complexity" evidence="1">
    <location>
        <begin position="369"/>
        <end position="382"/>
    </location>
</feature>
<dbReference type="GO" id="GO:0003676">
    <property type="term" value="F:nucleic acid binding"/>
    <property type="evidence" value="ECO:0007669"/>
    <property type="project" value="InterPro"/>
</dbReference>
<organism evidence="3">
    <name type="scientific">Cladocopium goreaui</name>
    <dbReference type="NCBI Taxonomy" id="2562237"/>
    <lineage>
        <taxon>Eukaryota</taxon>
        <taxon>Sar</taxon>
        <taxon>Alveolata</taxon>
        <taxon>Dinophyceae</taxon>
        <taxon>Suessiales</taxon>
        <taxon>Symbiodiniaceae</taxon>
        <taxon>Cladocopium</taxon>
    </lineage>
</organism>
<feature type="compositionally biased region" description="Basic and acidic residues" evidence="1">
    <location>
        <begin position="1752"/>
        <end position="1764"/>
    </location>
</feature>
<proteinExistence type="predicted"/>
<dbReference type="InterPro" id="IPR001584">
    <property type="entry name" value="Integrase_cat-core"/>
</dbReference>
<feature type="region of interest" description="Disordered" evidence="1">
    <location>
        <begin position="1550"/>
        <end position="1586"/>
    </location>
</feature>
<dbReference type="InterPro" id="IPR012337">
    <property type="entry name" value="RNaseH-like_sf"/>
</dbReference>
<feature type="compositionally biased region" description="Pro residues" evidence="1">
    <location>
        <begin position="1576"/>
        <end position="1585"/>
    </location>
</feature>
<feature type="region of interest" description="Disordered" evidence="1">
    <location>
        <begin position="358"/>
        <end position="433"/>
    </location>
</feature>
<feature type="region of interest" description="Disordered" evidence="1">
    <location>
        <begin position="487"/>
        <end position="517"/>
    </location>
</feature>
<feature type="compositionally biased region" description="Acidic residues" evidence="1">
    <location>
        <begin position="422"/>
        <end position="431"/>
    </location>
</feature>
<dbReference type="OrthoDB" id="10692828at2759"/>